<reference evidence="2" key="1">
    <citation type="journal article" date="2022" name="Mol. Ecol. Resour.">
        <title>The genomes of chicory, endive, great burdock and yacon provide insights into Asteraceae palaeo-polyploidization history and plant inulin production.</title>
        <authorList>
            <person name="Fan W."/>
            <person name="Wang S."/>
            <person name="Wang H."/>
            <person name="Wang A."/>
            <person name="Jiang F."/>
            <person name="Liu H."/>
            <person name="Zhao H."/>
            <person name="Xu D."/>
            <person name="Zhang Y."/>
        </authorList>
    </citation>
    <scope>NUCLEOTIDE SEQUENCE [LARGE SCALE GENOMIC DNA]</scope>
    <source>
        <strain evidence="2">cv. Punajuju</strain>
    </source>
</reference>
<proteinExistence type="predicted"/>
<dbReference type="Proteomes" id="UP001055811">
    <property type="component" value="Linkage Group LG06"/>
</dbReference>
<gene>
    <name evidence="1" type="ORF">L2E82_35594</name>
</gene>
<organism evidence="1 2">
    <name type="scientific">Cichorium intybus</name>
    <name type="common">Chicory</name>
    <dbReference type="NCBI Taxonomy" id="13427"/>
    <lineage>
        <taxon>Eukaryota</taxon>
        <taxon>Viridiplantae</taxon>
        <taxon>Streptophyta</taxon>
        <taxon>Embryophyta</taxon>
        <taxon>Tracheophyta</taxon>
        <taxon>Spermatophyta</taxon>
        <taxon>Magnoliopsida</taxon>
        <taxon>eudicotyledons</taxon>
        <taxon>Gunneridae</taxon>
        <taxon>Pentapetalae</taxon>
        <taxon>asterids</taxon>
        <taxon>campanulids</taxon>
        <taxon>Asterales</taxon>
        <taxon>Asteraceae</taxon>
        <taxon>Cichorioideae</taxon>
        <taxon>Cichorieae</taxon>
        <taxon>Cichoriinae</taxon>
        <taxon>Cichorium</taxon>
    </lineage>
</organism>
<comment type="caution">
    <text evidence="1">The sequence shown here is derived from an EMBL/GenBank/DDBJ whole genome shotgun (WGS) entry which is preliminary data.</text>
</comment>
<sequence length="146" mass="16491">MSIVLTLPTQDDLHRIRIYEGKCRKLEHDIANQSIPLCSSEFRIAAVHTVYPMAVYTWLLVMITWLCAFSSNMSAHLLPRWKMVSKFSGDGHSCCCCSGLCKWLNARITMLGYPRKAVLRKSLDGLKMLDENAPGLIIGLKGLYLE</sequence>
<protein>
    <submittedName>
        <fullName evidence="1">Uncharacterized protein</fullName>
    </submittedName>
</protein>
<accession>A0ACB9BPH1</accession>
<name>A0ACB9BPH1_CICIN</name>
<evidence type="ECO:0000313" key="1">
    <source>
        <dbReference type="EMBL" id="KAI3723833.1"/>
    </source>
</evidence>
<dbReference type="EMBL" id="CM042014">
    <property type="protein sequence ID" value="KAI3723833.1"/>
    <property type="molecule type" value="Genomic_DNA"/>
</dbReference>
<keyword evidence="2" id="KW-1185">Reference proteome</keyword>
<evidence type="ECO:0000313" key="2">
    <source>
        <dbReference type="Proteomes" id="UP001055811"/>
    </source>
</evidence>
<reference evidence="1 2" key="2">
    <citation type="journal article" date="2022" name="Mol. Ecol. Resour.">
        <title>The genomes of chicory, endive, great burdock and yacon provide insights into Asteraceae paleo-polyploidization history and plant inulin production.</title>
        <authorList>
            <person name="Fan W."/>
            <person name="Wang S."/>
            <person name="Wang H."/>
            <person name="Wang A."/>
            <person name="Jiang F."/>
            <person name="Liu H."/>
            <person name="Zhao H."/>
            <person name="Xu D."/>
            <person name="Zhang Y."/>
        </authorList>
    </citation>
    <scope>NUCLEOTIDE SEQUENCE [LARGE SCALE GENOMIC DNA]</scope>
    <source>
        <strain evidence="2">cv. Punajuju</strain>
        <tissue evidence="1">Leaves</tissue>
    </source>
</reference>